<sequence>VKMSRSMVFLVLSALITYVTAQSQLCSGKYCIVGQAQCINDTCVCNNPPYTHGDGYFNCYRKSQIAAEILNDPVLNTLGNESASLTVPCRILVVNTKQELKRYVGKLTNIGFCYVQVHSFQSRSRGKFYVSGYEVAIKLEYVNGTVKNVSSIVFGPQGGVQENGTDNAFLPDGPYANDNVDYTDAANNVRITRYYDSNNDQYVFEADACGIRATLVPYDTVSGLNRVRVPGVSVAINCIHHPKYFDIANSVGIVPKHSGGYTLQDIQSLYPGTTVEQALSVFAFTRNTTQTQPYVSTECPLVKSSLLSCDSTNLPVAVKKCEFIFKSPKFVDCISGAGSSTSIPLQLYRACVDNYCGASNQCATIQGIVGTCTVNTGPQLTTLLAEACPP</sequence>
<dbReference type="EMBL" id="JASAOG010000072">
    <property type="protein sequence ID" value="KAK0055128.1"/>
    <property type="molecule type" value="Genomic_DNA"/>
</dbReference>
<accession>A0AAD8F912</accession>
<reference evidence="2" key="1">
    <citation type="journal article" date="2023" name="PLoS Negl. Trop. Dis.">
        <title>A genome sequence for Biomphalaria pfeifferi, the major vector snail for the human-infecting parasite Schistosoma mansoni.</title>
        <authorList>
            <person name="Bu L."/>
            <person name="Lu L."/>
            <person name="Laidemitt M.R."/>
            <person name="Zhang S.M."/>
            <person name="Mutuku M."/>
            <person name="Mkoji G."/>
            <person name="Steinauer M."/>
            <person name="Loker E.S."/>
        </authorList>
    </citation>
    <scope>NUCLEOTIDE SEQUENCE</scope>
    <source>
        <strain evidence="2">KasaAsao</strain>
    </source>
</reference>
<evidence type="ECO:0000313" key="2">
    <source>
        <dbReference type="EMBL" id="KAK0055128.1"/>
    </source>
</evidence>
<gene>
    <name evidence="2" type="ORF">Bpfe_015419</name>
</gene>
<evidence type="ECO:0000256" key="1">
    <source>
        <dbReference type="SAM" id="SignalP"/>
    </source>
</evidence>
<dbReference type="Proteomes" id="UP001233172">
    <property type="component" value="Unassembled WGS sequence"/>
</dbReference>
<dbReference type="AlphaFoldDB" id="A0AAD8F912"/>
<name>A0AAD8F912_BIOPF</name>
<keyword evidence="3" id="KW-1185">Reference proteome</keyword>
<keyword evidence="1" id="KW-0732">Signal</keyword>
<comment type="caution">
    <text evidence="2">The sequence shown here is derived from an EMBL/GenBank/DDBJ whole genome shotgun (WGS) entry which is preliminary data.</text>
</comment>
<feature type="chain" id="PRO_5042139085" description="VWFD domain-containing protein" evidence="1">
    <location>
        <begin position="22"/>
        <end position="390"/>
    </location>
</feature>
<feature type="signal peptide" evidence="1">
    <location>
        <begin position="1"/>
        <end position="21"/>
    </location>
</feature>
<protein>
    <recommendedName>
        <fullName evidence="4">VWFD domain-containing protein</fullName>
    </recommendedName>
</protein>
<feature type="non-terminal residue" evidence="2">
    <location>
        <position position="1"/>
    </location>
</feature>
<evidence type="ECO:0000313" key="3">
    <source>
        <dbReference type="Proteomes" id="UP001233172"/>
    </source>
</evidence>
<proteinExistence type="predicted"/>
<evidence type="ECO:0008006" key="4">
    <source>
        <dbReference type="Google" id="ProtNLM"/>
    </source>
</evidence>
<organism evidence="2 3">
    <name type="scientific">Biomphalaria pfeifferi</name>
    <name type="common">Bloodfluke planorb</name>
    <name type="synonym">Freshwater snail</name>
    <dbReference type="NCBI Taxonomy" id="112525"/>
    <lineage>
        <taxon>Eukaryota</taxon>
        <taxon>Metazoa</taxon>
        <taxon>Spiralia</taxon>
        <taxon>Lophotrochozoa</taxon>
        <taxon>Mollusca</taxon>
        <taxon>Gastropoda</taxon>
        <taxon>Heterobranchia</taxon>
        <taxon>Euthyneura</taxon>
        <taxon>Panpulmonata</taxon>
        <taxon>Hygrophila</taxon>
        <taxon>Lymnaeoidea</taxon>
        <taxon>Planorbidae</taxon>
        <taxon>Biomphalaria</taxon>
    </lineage>
</organism>
<reference evidence="2" key="2">
    <citation type="submission" date="2023-04" db="EMBL/GenBank/DDBJ databases">
        <authorList>
            <person name="Bu L."/>
            <person name="Lu L."/>
            <person name="Laidemitt M.R."/>
            <person name="Zhang S.M."/>
            <person name="Mutuku M."/>
            <person name="Mkoji G."/>
            <person name="Steinauer M."/>
            <person name="Loker E.S."/>
        </authorList>
    </citation>
    <scope>NUCLEOTIDE SEQUENCE</scope>
    <source>
        <strain evidence="2">KasaAsao</strain>
        <tissue evidence="2">Whole Snail</tissue>
    </source>
</reference>